<proteinExistence type="predicted"/>
<dbReference type="Proteomes" id="UP001295444">
    <property type="component" value="Chromosome 13"/>
</dbReference>
<gene>
    <name evidence="1" type="ORF">PECUL_23A050617</name>
</gene>
<protein>
    <submittedName>
        <fullName evidence="1">Uncharacterized protein</fullName>
    </submittedName>
</protein>
<organism evidence="1 2">
    <name type="scientific">Pelobates cultripes</name>
    <name type="common">Western spadefoot toad</name>
    <dbReference type="NCBI Taxonomy" id="61616"/>
    <lineage>
        <taxon>Eukaryota</taxon>
        <taxon>Metazoa</taxon>
        <taxon>Chordata</taxon>
        <taxon>Craniata</taxon>
        <taxon>Vertebrata</taxon>
        <taxon>Euteleostomi</taxon>
        <taxon>Amphibia</taxon>
        <taxon>Batrachia</taxon>
        <taxon>Anura</taxon>
        <taxon>Pelobatoidea</taxon>
        <taxon>Pelobatidae</taxon>
        <taxon>Pelobates</taxon>
    </lineage>
</organism>
<accession>A0AAD1TI31</accession>
<keyword evidence="2" id="KW-1185">Reference proteome</keyword>
<name>A0AAD1TI31_PELCU</name>
<reference evidence="1" key="1">
    <citation type="submission" date="2022-03" db="EMBL/GenBank/DDBJ databases">
        <authorList>
            <person name="Alioto T."/>
            <person name="Alioto T."/>
            <person name="Gomez Garrido J."/>
        </authorList>
    </citation>
    <scope>NUCLEOTIDE SEQUENCE</scope>
</reference>
<evidence type="ECO:0000313" key="1">
    <source>
        <dbReference type="EMBL" id="CAH2327671.1"/>
    </source>
</evidence>
<sequence length="123" mass="14149">MSPSEEEDQILEEALSHQCRNKVLTPWQKEPWQTKPRQTEPPLSTRADLTSMVAELKAFFASEMAVLKEDLNMLAGHVRATEESVHNLRIKQDSTTAQTLEIECHMCTAKRQDRAIRRCNKTK</sequence>
<dbReference type="AlphaFoldDB" id="A0AAD1TI31"/>
<dbReference type="EMBL" id="OW240924">
    <property type="protein sequence ID" value="CAH2327671.1"/>
    <property type="molecule type" value="Genomic_DNA"/>
</dbReference>
<evidence type="ECO:0000313" key="2">
    <source>
        <dbReference type="Proteomes" id="UP001295444"/>
    </source>
</evidence>